<organism evidence="6 7">
    <name type="scientific">Mucor plumbeus</name>
    <dbReference type="NCBI Taxonomy" id="97098"/>
    <lineage>
        <taxon>Eukaryota</taxon>
        <taxon>Fungi</taxon>
        <taxon>Fungi incertae sedis</taxon>
        <taxon>Mucoromycota</taxon>
        <taxon>Mucoromycotina</taxon>
        <taxon>Mucoromycetes</taxon>
        <taxon>Mucorales</taxon>
        <taxon>Mucorineae</taxon>
        <taxon>Mucoraceae</taxon>
        <taxon>Mucor</taxon>
    </lineage>
</organism>
<comment type="caution">
    <text evidence="6">The sequence shown here is derived from an EMBL/GenBank/DDBJ whole genome shotgun (WGS) entry which is preliminary data.</text>
</comment>
<gene>
    <name evidence="6" type="ORF">INT46_001325</name>
</gene>
<dbReference type="Pfam" id="PF11571">
    <property type="entry name" value="Med27"/>
    <property type="match status" value="1"/>
</dbReference>
<evidence type="ECO:0000313" key="7">
    <source>
        <dbReference type="Proteomes" id="UP000650833"/>
    </source>
</evidence>
<name>A0A8H7R0X1_9FUNG</name>
<dbReference type="EMBL" id="JAEPRC010000258">
    <property type="protein sequence ID" value="KAG2202429.1"/>
    <property type="molecule type" value="Genomic_DNA"/>
</dbReference>
<protein>
    <recommendedName>
        <fullName evidence="8">Mediator of RNA polymerase II transcription subunit 27</fullName>
    </recommendedName>
</protein>
<evidence type="ECO:0008006" key="8">
    <source>
        <dbReference type="Google" id="ProtNLM"/>
    </source>
</evidence>
<evidence type="ECO:0000256" key="4">
    <source>
        <dbReference type="ARBA" id="ARBA00023163"/>
    </source>
</evidence>
<keyword evidence="5" id="KW-0539">Nucleus</keyword>
<dbReference type="GO" id="GO:0006357">
    <property type="term" value="P:regulation of transcription by RNA polymerase II"/>
    <property type="evidence" value="ECO:0007669"/>
    <property type="project" value="TreeGrafter"/>
</dbReference>
<evidence type="ECO:0000256" key="1">
    <source>
        <dbReference type="ARBA" id="ARBA00004123"/>
    </source>
</evidence>
<dbReference type="PANTHER" id="PTHR13130">
    <property type="entry name" value="34 KDA TRANSCRIPTIONAL CO-ACTIVATOR-RELATED"/>
    <property type="match status" value="1"/>
</dbReference>
<evidence type="ECO:0000256" key="2">
    <source>
        <dbReference type="ARBA" id="ARBA00008048"/>
    </source>
</evidence>
<evidence type="ECO:0000256" key="3">
    <source>
        <dbReference type="ARBA" id="ARBA00023015"/>
    </source>
</evidence>
<proteinExistence type="inferred from homology"/>
<comment type="subcellular location">
    <subcellularLocation>
        <location evidence="1">Nucleus</location>
    </subcellularLocation>
</comment>
<comment type="similarity">
    <text evidence="2">Belongs to the Mediator complex subunit 27 family.</text>
</comment>
<dbReference type="Proteomes" id="UP000650833">
    <property type="component" value="Unassembled WGS sequence"/>
</dbReference>
<dbReference type="OrthoDB" id="1868004at2759"/>
<accession>A0A8H7R0X1</accession>
<keyword evidence="4" id="KW-0804">Transcription</keyword>
<keyword evidence="7" id="KW-1185">Reference proteome</keyword>
<dbReference type="GO" id="GO:0016592">
    <property type="term" value="C:mediator complex"/>
    <property type="evidence" value="ECO:0007669"/>
    <property type="project" value="InterPro"/>
</dbReference>
<reference evidence="6" key="1">
    <citation type="submission" date="2020-12" db="EMBL/GenBank/DDBJ databases">
        <title>Metabolic potential, ecology and presence of endohyphal bacteria is reflected in genomic diversity of Mucoromycotina.</title>
        <authorList>
            <person name="Muszewska A."/>
            <person name="Okrasinska A."/>
            <person name="Steczkiewicz K."/>
            <person name="Drgas O."/>
            <person name="Orlowska M."/>
            <person name="Perlinska-Lenart U."/>
            <person name="Aleksandrzak-Piekarczyk T."/>
            <person name="Szatraj K."/>
            <person name="Zielenkiewicz U."/>
            <person name="Pilsyk S."/>
            <person name="Malc E."/>
            <person name="Mieczkowski P."/>
            <person name="Kruszewska J.S."/>
            <person name="Biernat P."/>
            <person name="Pawlowska J."/>
        </authorList>
    </citation>
    <scope>NUCLEOTIDE SEQUENCE</scope>
    <source>
        <strain evidence="6">CBS 226.32</strain>
    </source>
</reference>
<evidence type="ECO:0000256" key="5">
    <source>
        <dbReference type="ARBA" id="ARBA00023242"/>
    </source>
</evidence>
<dbReference type="GO" id="GO:0003713">
    <property type="term" value="F:transcription coactivator activity"/>
    <property type="evidence" value="ECO:0007669"/>
    <property type="project" value="TreeGrafter"/>
</dbReference>
<keyword evidence="3" id="KW-0805">Transcription regulation</keyword>
<dbReference type="InterPro" id="IPR021627">
    <property type="entry name" value="Mediator_Med27"/>
</dbReference>
<dbReference type="PANTHER" id="PTHR13130:SF4">
    <property type="entry name" value="MEDIATOR OF RNA POLYMERASE II TRANSCRIPTION SUBUNIT 27"/>
    <property type="match status" value="1"/>
</dbReference>
<evidence type="ECO:0000313" key="6">
    <source>
        <dbReference type="EMBL" id="KAG2202429.1"/>
    </source>
</evidence>
<sequence length="351" mass="40659">MSLTRSPENIEKDISNIEHALLTVSEIRSSLKHFTDIVQVEQKGPSFVQSFSDRLKCVRRDLNTLSAEGENLKGALEHAQVAAIENKFNWNLIKSLIEHHHHHRSEAEKEAAEEEIRYREEEANSGKAKEVGSIVKSSANHAYKELSSIVLERKSNLTPPEPLFFTKYINEWLTENKATNADLSVIFEKQEQQTLCGSTCRIKICTRKALVADLELEYERGSDTLVIHQYDIKSVKEEKQSWKDSQYLVFQKVNLLATTAFEDMLVFFAKEALYNILNWFASYRNLFVSPCQRCHKLLQFDSPQYKYLPPMVRTWAKKQPIHQNDHVPIVHSIGVAYHMRCFTEYKNNHAM</sequence>
<dbReference type="AlphaFoldDB" id="A0A8H7R0X1"/>